<dbReference type="Proteomes" id="UP000799779">
    <property type="component" value="Unassembled WGS sequence"/>
</dbReference>
<evidence type="ECO:0000256" key="3">
    <source>
        <dbReference type="ARBA" id="ARBA00023002"/>
    </source>
</evidence>
<keyword evidence="3" id="KW-0560">Oxidoreductase</keyword>
<name>A0A6A5VVN2_9PLEO</name>
<dbReference type="OrthoDB" id="9876299at2759"/>
<dbReference type="AlphaFoldDB" id="A0A6A5VVN2"/>
<gene>
    <name evidence="4" type="ORF">P154DRAFT_478255</name>
</gene>
<keyword evidence="2" id="KW-0521">NADP</keyword>
<reference evidence="4" key="1">
    <citation type="journal article" date="2020" name="Stud. Mycol.">
        <title>101 Dothideomycetes genomes: a test case for predicting lifestyles and emergence of pathogens.</title>
        <authorList>
            <person name="Haridas S."/>
            <person name="Albert R."/>
            <person name="Binder M."/>
            <person name="Bloem J."/>
            <person name="Labutti K."/>
            <person name="Salamov A."/>
            <person name="Andreopoulos B."/>
            <person name="Baker S."/>
            <person name="Barry K."/>
            <person name="Bills G."/>
            <person name="Bluhm B."/>
            <person name="Cannon C."/>
            <person name="Castanera R."/>
            <person name="Culley D."/>
            <person name="Daum C."/>
            <person name="Ezra D."/>
            <person name="Gonzalez J."/>
            <person name="Henrissat B."/>
            <person name="Kuo A."/>
            <person name="Liang C."/>
            <person name="Lipzen A."/>
            <person name="Lutzoni F."/>
            <person name="Magnuson J."/>
            <person name="Mondo S."/>
            <person name="Nolan M."/>
            <person name="Ohm R."/>
            <person name="Pangilinan J."/>
            <person name="Park H.-J."/>
            <person name="Ramirez L."/>
            <person name="Alfaro M."/>
            <person name="Sun H."/>
            <person name="Tritt A."/>
            <person name="Yoshinaga Y."/>
            <person name="Zwiers L.-H."/>
            <person name="Turgeon B."/>
            <person name="Goodwin S."/>
            <person name="Spatafora J."/>
            <person name="Crous P."/>
            <person name="Grigoriev I."/>
        </authorList>
    </citation>
    <scope>NUCLEOTIDE SEQUENCE</scope>
    <source>
        <strain evidence="4">CBS 123094</strain>
    </source>
</reference>
<dbReference type="EMBL" id="ML977738">
    <property type="protein sequence ID" value="KAF1993044.1"/>
    <property type="molecule type" value="Genomic_DNA"/>
</dbReference>
<dbReference type="InterPro" id="IPR051468">
    <property type="entry name" value="Fungal_SecMetab_SDRs"/>
</dbReference>
<evidence type="ECO:0000313" key="5">
    <source>
        <dbReference type="Proteomes" id="UP000799779"/>
    </source>
</evidence>
<dbReference type="GO" id="GO:0016491">
    <property type="term" value="F:oxidoreductase activity"/>
    <property type="evidence" value="ECO:0007669"/>
    <property type="project" value="UniProtKB-KW"/>
</dbReference>
<dbReference type="GO" id="GO:0005737">
    <property type="term" value="C:cytoplasm"/>
    <property type="evidence" value="ECO:0007669"/>
    <property type="project" value="TreeGrafter"/>
</dbReference>
<evidence type="ECO:0000256" key="2">
    <source>
        <dbReference type="ARBA" id="ARBA00022857"/>
    </source>
</evidence>
<comment type="similarity">
    <text evidence="1">Belongs to the short-chain dehydrogenases/reductases (SDR) family.</text>
</comment>
<organism evidence="4 5">
    <name type="scientific">Amniculicola lignicola CBS 123094</name>
    <dbReference type="NCBI Taxonomy" id="1392246"/>
    <lineage>
        <taxon>Eukaryota</taxon>
        <taxon>Fungi</taxon>
        <taxon>Dikarya</taxon>
        <taxon>Ascomycota</taxon>
        <taxon>Pezizomycotina</taxon>
        <taxon>Dothideomycetes</taxon>
        <taxon>Pleosporomycetidae</taxon>
        <taxon>Pleosporales</taxon>
        <taxon>Amniculicolaceae</taxon>
        <taxon>Amniculicola</taxon>
    </lineage>
</organism>
<dbReference type="PRINTS" id="PR00081">
    <property type="entry name" value="GDHRDH"/>
</dbReference>
<evidence type="ECO:0000313" key="4">
    <source>
        <dbReference type="EMBL" id="KAF1993044.1"/>
    </source>
</evidence>
<protein>
    <submittedName>
        <fullName evidence="4">Aflatoxin biosynthesis ketoreductase nor-1</fullName>
    </submittedName>
</protein>
<dbReference type="PANTHER" id="PTHR43544">
    <property type="entry name" value="SHORT-CHAIN DEHYDROGENASE/REDUCTASE"/>
    <property type="match status" value="1"/>
</dbReference>
<accession>A0A6A5VVN2</accession>
<dbReference type="Gene3D" id="3.40.50.720">
    <property type="entry name" value="NAD(P)-binding Rossmann-like Domain"/>
    <property type="match status" value="1"/>
</dbReference>
<dbReference type="InterPro" id="IPR002347">
    <property type="entry name" value="SDR_fam"/>
</dbReference>
<keyword evidence="5" id="KW-1185">Reference proteome</keyword>
<dbReference type="SUPFAM" id="SSF51735">
    <property type="entry name" value="NAD(P)-binding Rossmann-fold domains"/>
    <property type="match status" value="1"/>
</dbReference>
<dbReference type="InterPro" id="IPR036291">
    <property type="entry name" value="NAD(P)-bd_dom_sf"/>
</dbReference>
<dbReference type="Pfam" id="PF00106">
    <property type="entry name" value="adh_short"/>
    <property type="match status" value="1"/>
</dbReference>
<proteinExistence type="inferred from homology"/>
<evidence type="ECO:0000256" key="1">
    <source>
        <dbReference type="ARBA" id="ARBA00006484"/>
    </source>
</evidence>
<sequence length="245" mass="26016">MTGTTYLITGAARGLGKAMVATYLARPNNTVIAVARTTSSAESLKSLPVGKDSKLIVVAFDSRDTEGPKKAVEELQSQGITTIDTAIANAGISMDHAPVASVSLDVLKSHVEVNAYGPLLLLQAVLPLLLNSPNPKFAALGTPIASITGMESRPFPMAAYGMSKVMLHWMIRKAHFDHPELIAFVLDPGFVQTDMGNEGARTLGMEKAFITVEGSANFLVSAIDKATKEDTSGHFPTIEGGDFKW</sequence>
<dbReference type="PANTHER" id="PTHR43544:SF7">
    <property type="entry name" value="NADB-LER2"/>
    <property type="match status" value="1"/>
</dbReference>